<evidence type="ECO:0000313" key="1">
    <source>
        <dbReference type="EMBL" id="PJZ53015.1"/>
    </source>
</evidence>
<evidence type="ECO:0000313" key="4">
    <source>
        <dbReference type="Proteomes" id="UP000232188"/>
    </source>
</evidence>
<comment type="caution">
    <text evidence="1">The sequence shown here is derived from an EMBL/GenBank/DDBJ whole genome shotgun (WGS) entry which is preliminary data.</text>
</comment>
<accession>A0A2M9YN88</accession>
<dbReference type="Proteomes" id="UP000232149">
    <property type="component" value="Unassembled WGS sequence"/>
</dbReference>
<sequence length="286" mass="32644">MINRKRNIRSRFFSLLLFIFFAHCTKEIVRVKNPVSDAEKNSFGVIGFGLYVHNPRHKDLLNLFSKDSGTVFRELGTRGVRFSEILLKDSKNNPKDIRPYPNEDPVTAEKFESTQYYEGKTGYLSPFYLLLSLDPTKEFLITEINYFYQINCGQNCRRIVFRNFPVDPSKSFRAFPIQTKAGEITFGGIVMAKVAPTTPEDPYGISDDTPSLTEIFSGNKVAVQLEPGEEYIKGMDSDSLKHFFYGTGGIVEKKNAEKLFYDILIQSYPNGYWKTIAEKKRAALGN</sequence>
<protein>
    <recommendedName>
        <fullName evidence="5">Lipoprotein</fullName>
    </recommendedName>
</protein>
<evidence type="ECO:0000313" key="3">
    <source>
        <dbReference type="Proteomes" id="UP000232149"/>
    </source>
</evidence>
<dbReference type="AlphaFoldDB" id="A0A2M9YN88"/>
<keyword evidence="3" id="KW-1185">Reference proteome</keyword>
<evidence type="ECO:0008006" key="5">
    <source>
        <dbReference type="Google" id="ProtNLM"/>
    </source>
</evidence>
<dbReference type="EMBL" id="NPDU01000014">
    <property type="protein sequence ID" value="PJZ62572.1"/>
    <property type="molecule type" value="Genomic_DNA"/>
</dbReference>
<evidence type="ECO:0000313" key="2">
    <source>
        <dbReference type="EMBL" id="PJZ62572.1"/>
    </source>
</evidence>
<gene>
    <name evidence="2" type="ORF">CH376_07155</name>
    <name evidence="1" type="ORF">CH380_11375</name>
</gene>
<organism evidence="1 4">
    <name type="scientific">Leptospira adleri</name>
    <dbReference type="NCBI Taxonomy" id="2023186"/>
    <lineage>
        <taxon>Bacteria</taxon>
        <taxon>Pseudomonadati</taxon>
        <taxon>Spirochaetota</taxon>
        <taxon>Spirochaetia</taxon>
        <taxon>Leptospirales</taxon>
        <taxon>Leptospiraceae</taxon>
        <taxon>Leptospira</taxon>
    </lineage>
</organism>
<proteinExistence type="predicted"/>
<name>A0A2M9YN88_9LEPT</name>
<dbReference type="EMBL" id="NPDV01000009">
    <property type="protein sequence ID" value="PJZ53015.1"/>
    <property type="molecule type" value="Genomic_DNA"/>
</dbReference>
<dbReference type="Proteomes" id="UP000232188">
    <property type="component" value="Unassembled WGS sequence"/>
</dbReference>
<dbReference type="RefSeq" id="WP_100785875.1">
    <property type="nucleotide sequence ID" value="NZ_NPDU01000014.1"/>
</dbReference>
<reference evidence="3 4" key="1">
    <citation type="submission" date="2017-07" db="EMBL/GenBank/DDBJ databases">
        <title>Leptospira spp. isolated from tropical soils.</title>
        <authorList>
            <person name="Thibeaux R."/>
            <person name="Iraola G."/>
            <person name="Ferres I."/>
            <person name="Bierque E."/>
            <person name="Girault D."/>
            <person name="Soupe-Gilbert M.-E."/>
            <person name="Picardeau M."/>
            <person name="Goarant C."/>
        </authorList>
    </citation>
    <scope>NUCLEOTIDE SEQUENCE [LARGE SCALE GENOMIC DNA]</scope>
    <source>
        <strain evidence="1 4">FH2-B-C1</strain>
        <strain evidence="2 3">FH2-B-D1</strain>
    </source>
</reference>
<dbReference type="NCBIfam" id="NF047467">
    <property type="entry name" value="PlasmgnRcptrLp30"/>
    <property type="match status" value="1"/>
</dbReference>